<dbReference type="Pfam" id="PF04149">
    <property type="entry name" value="DUF397"/>
    <property type="match status" value="1"/>
</dbReference>
<proteinExistence type="predicted"/>
<dbReference type="STRING" id="1210086.GCA_001613105_02753"/>
<dbReference type="InterPro" id="IPR007278">
    <property type="entry name" value="DUF397"/>
</dbReference>
<comment type="caution">
    <text evidence="2">The sequence shown here is derived from an EMBL/GenBank/DDBJ whole genome shotgun (WGS) entry which is preliminary data.</text>
</comment>
<name>A0A370I0T0_9NOCA</name>
<dbReference type="AlphaFoldDB" id="A0A370I0T0"/>
<protein>
    <submittedName>
        <fullName evidence="2">Uncharacterized protein DUF397</fullName>
    </submittedName>
</protein>
<dbReference type="RefSeq" id="WP_067997261.1">
    <property type="nucleotide sequence ID" value="NZ_QQBC01000008.1"/>
</dbReference>
<dbReference type="Proteomes" id="UP000254869">
    <property type="component" value="Unassembled WGS sequence"/>
</dbReference>
<dbReference type="EMBL" id="QQBC01000008">
    <property type="protein sequence ID" value="RDI64348.1"/>
    <property type="molecule type" value="Genomic_DNA"/>
</dbReference>
<reference evidence="2 3" key="1">
    <citation type="submission" date="2018-07" db="EMBL/GenBank/DDBJ databases">
        <title>Genomic Encyclopedia of Type Strains, Phase IV (KMG-IV): sequencing the most valuable type-strain genomes for metagenomic binning, comparative biology and taxonomic classification.</title>
        <authorList>
            <person name="Goeker M."/>
        </authorList>
    </citation>
    <scope>NUCLEOTIDE SEQUENCE [LARGE SCALE GENOMIC DNA]</scope>
    <source>
        <strain evidence="2 3">DSM 44290</strain>
    </source>
</reference>
<accession>A0A370I0T0</accession>
<evidence type="ECO:0000313" key="3">
    <source>
        <dbReference type="Proteomes" id="UP000254869"/>
    </source>
</evidence>
<gene>
    <name evidence="2" type="ORF">DFR76_108180</name>
</gene>
<sequence>MKVDLSDAKWFKSTRSGGDRNCVEVAHLPNALVAVRDSKSPTTPALIFDSTDWSAFLAATTNGELDL</sequence>
<feature type="domain" description="DUF397" evidence="1">
    <location>
        <begin position="8"/>
        <end position="59"/>
    </location>
</feature>
<evidence type="ECO:0000313" key="2">
    <source>
        <dbReference type="EMBL" id="RDI64348.1"/>
    </source>
</evidence>
<keyword evidence="3" id="KW-1185">Reference proteome</keyword>
<organism evidence="2 3">
    <name type="scientific">Nocardia pseudobrasiliensis</name>
    <dbReference type="NCBI Taxonomy" id="45979"/>
    <lineage>
        <taxon>Bacteria</taxon>
        <taxon>Bacillati</taxon>
        <taxon>Actinomycetota</taxon>
        <taxon>Actinomycetes</taxon>
        <taxon>Mycobacteriales</taxon>
        <taxon>Nocardiaceae</taxon>
        <taxon>Nocardia</taxon>
    </lineage>
</organism>
<evidence type="ECO:0000259" key="1">
    <source>
        <dbReference type="Pfam" id="PF04149"/>
    </source>
</evidence>